<sequence>MKNLGIIIFSAIALTSCHTQKTVTESNSTPISTTEPIKSNSAFFNKVTEKSTFEQVKINSKINVENGSFIPTLNATIYIENGQKTWMNLTALFINVARGIATPEGVKGYESYNKTYIDSDFSYLNNLLKVNFIDYQALQNLILGKTFIPTNEKDFELTQNAQGYTLSSKNNIKINVDGKTTEYTVKSDYSSDFNLTKVTLNNLSNQDQLEVYYNNWENFEGNSFPKNVKIIIKAKKTDQILIENTKFDFSKMATPYSVPNNYKKTAIK</sequence>
<organism evidence="1 2">
    <name type="scientific">Soonwooa buanensis</name>
    <dbReference type="NCBI Taxonomy" id="619805"/>
    <lineage>
        <taxon>Bacteria</taxon>
        <taxon>Pseudomonadati</taxon>
        <taxon>Bacteroidota</taxon>
        <taxon>Flavobacteriia</taxon>
        <taxon>Flavobacteriales</taxon>
        <taxon>Weeksellaceae</taxon>
        <taxon>Chryseobacterium group</taxon>
        <taxon>Soonwooa</taxon>
    </lineage>
</organism>
<proteinExistence type="predicted"/>
<evidence type="ECO:0000313" key="2">
    <source>
        <dbReference type="Proteomes" id="UP000191112"/>
    </source>
</evidence>
<dbReference type="EMBL" id="FUYZ01000013">
    <property type="protein sequence ID" value="SKC09136.1"/>
    <property type="molecule type" value="Genomic_DNA"/>
</dbReference>
<reference evidence="1 2" key="1">
    <citation type="submission" date="2017-02" db="EMBL/GenBank/DDBJ databases">
        <authorList>
            <person name="Peterson S.W."/>
        </authorList>
    </citation>
    <scope>NUCLEOTIDE SEQUENCE [LARGE SCALE GENOMIC DNA]</scope>
    <source>
        <strain evidence="1 2">DSM 22323</strain>
    </source>
</reference>
<gene>
    <name evidence="1" type="ORF">SAMN05660477_02946</name>
</gene>
<dbReference type="Pfam" id="PF14125">
    <property type="entry name" value="DUF4292"/>
    <property type="match status" value="1"/>
</dbReference>
<evidence type="ECO:0000313" key="1">
    <source>
        <dbReference type="EMBL" id="SKC09136.1"/>
    </source>
</evidence>
<dbReference type="InterPro" id="IPR025634">
    <property type="entry name" value="DUF4292"/>
</dbReference>
<dbReference type="OrthoDB" id="849114at2"/>
<evidence type="ECO:0008006" key="3">
    <source>
        <dbReference type="Google" id="ProtNLM"/>
    </source>
</evidence>
<dbReference type="AlphaFoldDB" id="A0A1T5GL56"/>
<protein>
    <recommendedName>
        <fullName evidence="3">DUF4292 domain-containing protein</fullName>
    </recommendedName>
</protein>
<dbReference type="Proteomes" id="UP000191112">
    <property type="component" value="Unassembled WGS sequence"/>
</dbReference>
<dbReference type="PROSITE" id="PS51257">
    <property type="entry name" value="PROKAR_LIPOPROTEIN"/>
    <property type="match status" value="1"/>
</dbReference>
<dbReference type="STRING" id="619805.SAMN05660477_02946"/>
<accession>A0A1T5GL56</accession>
<name>A0A1T5GL56_9FLAO</name>
<keyword evidence="2" id="KW-1185">Reference proteome</keyword>
<dbReference type="RefSeq" id="WP_079668165.1">
    <property type="nucleotide sequence ID" value="NZ_FUYZ01000013.1"/>
</dbReference>